<proteinExistence type="predicted"/>
<organism evidence="1 2">
    <name type="scientific">Cyclonatronum proteinivorum</name>
    <dbReference type="NCBI Taxonomy" id="1457365"/>
    <lineage>
        <taxon>Bacteria</taxon>
        <taxon>Pseudomonadati</taxon>
        <taxon>Balneolota</taxon>
        <taxon>Balneolia</taxon>
        <taxon>Balneolales</taxon>
        <taxon>Cyclonatronaceae</taxon>
        <taxon>Cyclonatronum</taxon>
    </lineage>
</organism>
<keyword evidence="2" id="KW-1185">Reference proteome</keyword>
<evidence type="ECO:0000313" key="2">
    <source>
        <dbReference type="Proteomes" id="UP000254808"/>
    </source>
</evidence>
<sequence>MKDIVKGCLFLHHNTRIAMLNYIKIKWGGGGNPIDFYNCCPFIKNVNPYEEAGHRITGRNALPKLLKMGVERN</sequence>
<dbReference type="AlphaFoldDB" id="A0A345UNU2"/>
<reference evidence="1 2" key="1">
    <citation type="submission" date="2018-03" db="EMBL/GenBank/DDBJ databases">
        <title>Phenotypic and genomic properties of Cyclonatronum proteinivorum gen. nov., sp. nov., a haloalkaliphilic bacteroidete from soda lakes possessing Na+-translocating rhodopsin.</title>
        <authorList>
            <person name="Toshchakov S.V."/>
            <person name="Korzhenkov A."/>
            <person name="Samarov N.I."/>
            <person name="Kublanov I.V."/>
            <person name="Muntyan M.S."/>
            <person name="Sorokin D.Y."/>
        </authorList>
    </citation>
    <scope>NUCLEOTIDE SEQUENCE [LARGE SCALE GENOMIC DNA]</scope>
    <source>
        <strain evidence="1 2">Omega</strain>
    </source>
</reference>
<dbReference type="Proteomes" id="UP000254808">
    <property type="component" value="Chromosome"/>
</dbReference>
<evidence type="ECO:0000313" key="1">
    <source>
        <dbReference type="EMBL" id="AXJ02144.1"/>
    </source>
</evidence>
<dbReference type="KEGG" id="cprv:CYPRO_2906"/>
<dbReference type="EMBL" id="CP027806">
    <property type="protein sequence ID" value="AXJ02144.1"/>
    <property type="molecule type" value="Genomic_DNA"/>
</dbReference>
<gene>
    <name evidence="1" type="ORF">CYPRO_2906</name>
</gene>
<protein>
    <submittedName>
        <fullName evidence="1">Uncharacterized protein</fullName>
    </submittedName>
</protein>
<name>A0A345UNU2_9BACT</name>
<accession>A0A345UNU2</accession>